<dbReference type="KEGG" id="ptt:VY86_19785"/>
<dbReference type="RefSeq" id="WP_046976237.1">
    <property type="nucleotide sequence ID" value="NZ_CP011104.1"/>
</dbReference>
<feature type="compositionally biased region" description="Low complexity" evidence="1">
    <location>
        <begin position="50"/>
        <end position="65"/>
    </location>
</feature>
<evidence type="ECO:0000313" key="2">
    <source>
        <dbReference type="EMBL" id="AKH65256.1"/>
    </source>
</evidence>
<accession>A0A0F7LTL9</accession>
<feature type="region of interest" description="Disordered" evidence="1">
    <location>
        <begin position="50"/>
        <end position="73"/>
    </location>
</feature>
<evidence type="ECO:0000313" key="3">
    <source>
        <dbReference type="Proteomes" id="UP000034866"/>
    </source>
</evidence>
<reference evidence="3" key="2">
    <citation type="submission" date="2015-03" db="EMBL/GenBank/DDBJ databases">
        <title>Genome sequence of Azospirillum thiophilum strain DSM 21654T.</title>
        <authorList>
            <person name="Kwak Y."/>
            <person name="Shin J.-H."/>
        </authorList>
    </citation>
    <scope>NUCLEOTIDE SEQUENCE [LARGE SCALE GENOMIC DNA]</scope>
    <source>
        <strain evidence="3">DSM 15199</strain>
    </source>
</reference>
<organism evidence="2 3">
    <name type="scientific">Photorhabdus thracensis</name>
    <dbReference type="NCBI Taxonomy" id="230089"/>
    <lineage>
        <taxon>Bacteria</taxon>
        <taxon>Pseudomonadati</taxon>
        <taxon>Pseudomonadota</taxon>
        <taxon>Gammaproteobacteria</taxon>
        <taxon>Enterobacterales</taxon>
        <taxon>Morganellaceae</taxon>
        <taxon>Photorhabdus</taxon>
    </lineage>
</organism>
<dbReference type="PATRIC" id="fig|230089.6.peg.4457"/>
<proteinExistence type="predicted"/>
<protein>
    <submittedName>
        <fullName evidence="2">Uncharacterized protein</fullName>
    </submittedName>
</protein>
<dbReference type="STRING" id="230089.VY86_19785"/>
<sequence>MITDTRTPEELAAAISAALAARYGGRETAHHKAWVIDQMCRALTGDGYTASAPARTARTPTPGTRALHHEHQQ</sequence>
<dbReference type="EMBL" id="CP011104">
    <property type="protein sequence ID" value="AKH65256.1"/>
    <property type="molecule type" value="Genomic_DNA"/>
</dbReference>
<dbReference type="Proteomes" id="UP000034866">
    <property type="component" value="Chromosome"/>
</dbReference>
<gene>
    <name evidence="2" type="ORF">VY86_19785</name>
</gene>
<reference evidence="2 3" key="1">
    <citation type="journal article" date="2015" name="J. Biotechnol.">
        <title>Complete genome sequence of Photorhabdus temperata subsp. thracensis 39-8(T), an entomopathogenic bacterium for the improved commercial bioinsecticide.</title>
        <authorList>
            <person name="Kwak Y."/>
            <person name="Shin J.H."/>
        </authorList>
    </citation>
    <scope>NUCLEOTIDE SEQUENCE [LARGE SCALE GENOMIC DNA]</scope>
    <source>
        <strain evidence="2 3">DSM 15199</strain>
    </source>
</reference>
<evidence type="ECO:0000256" key="1">
    <source>
        <dbReference type="SAM" id="MobiDB-lite"/>
    </source>
</evidence>
<dbReference type="AlphaFoldDB" id="A0A0F7LTL9"/>
<keyword evidence="3" id="KW-1185">Reference proteome</keyword>
<name>A0A0F7LTL9_9GAMM</name>